<evidence type="ECO:0000313" key="2">
    <source>
        <dbReference type="Proteomes" id="UP001597405"/>
    </source>
</evidence>
<name>A0ABW4UKG4_9HYPH</name>
<organism evidence="1 2">
    <name type="scientific">Mesorhizobium newzealandense</name>
    <dbReference type="NCBI Taxonomy" id="1300302"/>
    <lineage>
        <taxon>Bacteria</taxon>
        <taxon>Pseudomonadati</taxon>
        <taxon>Pseudomonadota</taxon>
        <taxon>Alphaproteobacteria</taxon>
        <taxon>Hyphomicrobiales</taxon>
        <taxon>Phyllobacteriaceae</taxon>
        <taxon>Mesorhizobium</taxon>
    </lineage>
</organism>
<dbReference type="EMBL" id="JBHUGZ010000030">
    <property type="protein sequence ID" value="MFD1987676.1"/>
    <property type="molecule type" value="Genomic_DNA"/>
</dbReference>
<sequence length="160" mass="17694">MFTREGVSCCLMDDSRFNALGRNSLGAIGVISGNGYDRFEFARVPSCVVPVFNGRYSGWALFSIVRQGWVAIRNRRAPGEGMRVAARVFSPAIFFPAFLVGWPCEQEFPGFAVPVENSFPNRASPSQSCIVLDNGDLLERRHERDCPEARLEPGAKSSMI</sequence>
<proteinExistence type="predicted"/>
<protein>
    <submittedName>
        <fullName evidence="1">Uncharacterized protein</fullName>
    </submittedName>
</protein>
<comment type="caution">
    <text evidence="1">The sequence shown here is derived from an EMBL/GenBank/DDBJ whole genome shotgun (WGS) entry which is preliminary data.</text>
</comment>
<reference evidence="2" key="1">
    <citation type="journal article" date="2019" name="Int. J. Syst. Evol. Microbiol.">
        <title>The Global Catalogue of Microorganisms (GCM) 10K type strain sequencing project: providing services to taxonomists for standard genome sequencing and annotation.</title>
        <authorList>
            <consortium name="The Broad Institute Genomics Platform"/>
            <consortium name="The Broad Institute Genome Sequencing Center for Infectious Disease"/>
            <person name="Wu L."/>
            <person name="Ma J."/>
        </authorList>
    </citation>
    <scope>NUCLEOTIDE SEQUENCE [LARGE SCALE GENOMIC DNA]</scope>
    <source>
        <strain evidence="2">CGMCC 1.16225</strain>
    </source>
</reference>
<keyword evidence="2" id="KW-1185">Reference proteome</keyword>
<evidence type="ECO:0000313" key="1">
    <source>
        <dbReference type="EMBL" id="MFD1987676.1"/>
    </source>
</evidence>
<gene>
    <name evidence="1" type="ORF">ACFSOZ_35230</name>
</gene>
<dbReference type="Proteomes" id="UP001597405">
    <property type="component" value="Unassembled WGS sequence"/>
</dbReference>
<dbReference type="RefSeq" id="WP_379106653.1">
    <property type="nucleotide sequence ID" value="NZ_JBHUGZ010000030.1"/>
</dbReference>
<accession>A0ABW4UKG4</accession>